<accession>A0A809RWY5</accession>
<evidence type="ECO:0000256" key="1">
    <source>
        <dbReference type="SAM" id="Phobius"/>
    </source>
</evidence>
<dbReference type="Proteomes" id="UP000662873">
    <property type="component" value="Chromosome"/>
</dbReference>
<protein>
    <recommendedName>
        <fullName evidence="2">DUF4350 domain-containing protein</fullName>
    </recommendedName>
</protein>
<keyword evidence="1" id="KW-1133">Transmembrane helix</keyword>
<dbReference type="InterPro" id="IPR025646">
    <property type="entry name" value="DUF4350"/>
</dbReference>
<dbReference type="Pfam" id="PF14258">
    <property type="entry name" value="DUF4350"/>
    <property type="match status" value="1"/>
</dbReference>
<evidence type="ECO:0000313" key="4">
    <source>
        <dbReference type="Proteomes" id="UP000662873"/>
    </source>
</evidence>
<dbReference type="EMBL" id="AP021858">
    <property type="protein sequence ID" value="BBO24402.1"/>
    <property type="molecule type" value="Genomic_DNA"/>
</dbReference>
<proteinExistence type="predicted"/>
<keyword evidence="1" id="KW-0812">Transmembrane</keyword>
<gene>
    <name evidence="3" type="ORF">NPRO_19970</name>
</gene>
<feature type="domain" description="DUF4350" evidence="2">
    <location>
        <begin position="37"/>
        <end position="213"/>
    </location>
</feature>
<dbReference type="AlphaFoldDB" id="A0A809RWY5"/>
<reference evidence="3" key="1">
    <citation type="journal article" name="DNA Res.">
        <title>The physiological potential of anammox bacteria as revealed by their core genome structure.</title>
        <authorList>
            <person name="Okubo T."/>
            <person name="Toyoda A."/>
            <person name="Fukuhara K."/>
            <person name="Uchiyama I."/>
            <person name="Harigaya Y."/>
            <person name="Kuroiwa M."/>
            <person name="Suzuki T."/>
            <person name="Murakami Y."/>
            <person name="Suwa Y."/>
            <person name="Takami H."/>
        </authorList>
    </citation>
    <scope>NUCLEOTIDE SEQUENCE</scope>
    <source>
        <strain evidence="3">317325-2</strain>
    </source>
</reference>
<dbReference type="KEGG" id="npy:NPRO_19970"/>
<organism evidence="3 4">
    <name type="scientific">Candidatus Nitrosymbiomonas proteolyticus</name>
    <dbReference type="NCBI Taxonomy" id="2608984"/>
    <lineage>
        <taxon>Bacteria</taxon>
        <taxon>Bacillati</taxon>
        <taxon>Armatimonadota</taxon>
        <taxon>Armatimonadota incertae sedis</taxon>
        <taxon>Candidatus Nitrosymbiomonas</taxon>
    </lineage>
</organism>
<sequence length="385" mass="42138">MRSVPRTIWALLGLLVVAGFVLSLGKSEDRSHPDSLSYGPSGTRALNELLRASGYRVTSAQTSSTALKPEQTLIVFELTAEVWSSDLPLLAYAEDHPSVVSHLEAGGNVVIVHLRQTFDRMSRSASSGATRRIAYASDASEFTWTVHYGTSPAEWQYDMGYGPAAAPLMLLSDNEFVTLESLYGGRIFRVADGLSSTNRFLDLADNASFWLHVIETAGGGARDVVFLDSALRSEGAPGVLSLFGDWARYAWWQLVILFAVIIYTLGKPFGLPEPPLVREGGRRELVDAVATLYKRSAATDVALREVLKNADHLVRKRLNISIDAPPHLRNDSIPESLAEAFQIAENAATAKAPPSIARHVANRLLSETEAFLGHKAADRARRRRR</sequence>
<feature type="transmembrane region" description="Helical" evidence="1">
    <location>
        <begin position="249"/>
        <end position="266"/>
    </location>
</feature>
<evidence type="ECO:0000313" key="3">
    <source>
        <dbReference type="EMBL" id="BBO24402.1"/>
    </source>
</evidence>
<name>A0A809RWY5_9BACT</name>
<keyword evidence="1" id="KW-0472">Membrane</keyword>
<evidence type="ECO:0000259" key="2">
    <source>
        <dbReference type="Pfam" id="PF14258"/>
    </source>
</evidence>